<keyword evidence="4" id="KW-0274">FAD</keyword>
<accession>A0ABR0SBR8</accession>
<dbReference type="Gene3D" id="3.30.465.10">
    <property type="match status" value="1"/>
</dbReference>
<dbReference type="Gene3D" id="3.40.462.20">
    <property type="match status" value="1"/>
</dbReference>
<dbReference type="SUPFAM" id="SSF51905">
    <property type="entry name" value="FAD/NAD(P)-binding domain"/>
    <property type="match status" value="1"/>
</dbReference>
<dbReference type="InterPro" id="IPR012951">
    <property type="entry name" value="BBE"/>
</dbReference>
<organism evidence="7 8">
    <name type="scientific">Cladobotryum mycophilum</name>
    <dbReference type="NCBI Taxonomy" id="491253"/>
    <lineage>
        <taxon>Eukaryota</taxon>
        <taxon>Fungi</taxon>
        <taxon>Dikarya</taxon>
        <taxon>Ascomycota</taxon>
        <taxon>Pezizomycotina</taxon>
        <taxon>Sordariomycetes</taxon>
        <taxon>Hypocreomycetidae</taxon>
        <taxon>Hypocreales</taxon>
        <taxon>Hypocreaceae</taxon>
        <taxon>Cladobotryum</taxon>
    </lineage>
</organism>
<evidence type="ECO:0000256" key="1">
    <source>
        <dbReference type="ARBA" id="ARBA00001974"/>
    </source>
</evidence>
<feature type="domain" description="FAD-binding PCMH-type" evidence="6">
    <location>
        <begin position="345"/>
        <end position="517"/>
    </location>
</feature>
<dbReference type="SUPFAM" id="SSF56176">
    <property type="entry name" value="FAD-binding/transporter-associated domain-like"/>
    <property type="match status" value="1"/>
</dbReference>
<dbReference type="Gene3D" id="3.50.50.60">
    <property type="entry name" value="FAD/NAD(P)-binding domain"/>
    <property type="match status" value="2"/>
</dbReference>
<dbReference type="PRINTS" id="PR00420">
    <property type="entry name" value="RNGMNOXGNASE"/>
</dbReference>
<comment type="cofactor">
    <cofactor evidence="1">
        <name>FAD</name>
        <dbReference type="ChEBI" id="CHEBI:57692"/>
    </cofactor>
</comment>
<evidence type="ECO:0000313" key="7">
    <source>
        <dbReference type="EMBL" id="KAK5989210.1"/>
    </source>
</evidence>
<name>A0ABR0SBR8_9HYPO</name>
<dbReference type="EMBL" id="JAVFKD010000015">
    <property type="protein sequence ID" value="KAK5989210.1"/>
    <property type="molecule type" value="Genomic_DNA"/>
</dbReference>
<protein>
    <submittedName>
        <fullName evidence="7">FAD-linked oxidoreductase subF</fullName>
    </submittedName>
</protein>
<keyword evidence="8" id="KW-1185">Reference proteome</keyword>
<evidence type="ECO:0000256" key="4">
    <source>
        <dbReference type="ARBA" id="ARBA00022827"/>
    </source>
</evidence>
<evidence type="ECO:0000256" key="2">
    <source>
        <dbReference type="ARBA" id="ARBA00005466"/>
    </source>
</evidence>
<dbReference type="Proteomes" id="UP001338125">
    <property type="component" value="Unassembled WGS sequence"/>
</dbReference>
<evidence type="ECO:0000256" key="5">
    <source>
        <dbReference type="ARBA" id="ARBA00023002"/>
    </source>
</evidence>
<comment type="caution">
    <text evidence="7">The sequence shown here is derived from an EMBL/GenBank/DDBJ whole genome shotgun (WGS) entry which is preliminary data.</text>
</comment>
<dbReference type="PROSITE" id="PS51387">
    <property type="entry name" value="FAD_PCMH"/>
    <property type="match status" value="1"/>
</dbReference>
<comment type="similarity">
    <text evidence="2">Belongs to the oxygen-dependent FAD-linked oxidoreductase family.</text>
</comment>
<keyword evidence="5" id="KW-0560">Oxidoreductase</keyword>
<dbReference type="InterPro" id="IPR016169">
    <property type="entry name" value="FAD-bd_PCMH_sub2"/>
</dbReference>
<dbReference type="PANTHER" id="PTHR42973:SF39">
    <property type="entry name" value="FAD-BINDING PCMH-TYPE DOMAIN-CONTAINING PROTEIN"/>
    <property type="match status" value="1"/>
</dbReference>
<evidence type="ECO:0000256" key="3">
    <source>
        <dbReference type="ARBA" id="ARBA00022630"/>
    </source>
</evidence>
<dbReference type="InterPro" id="IPR050416">
    <property type="entry name" value="FAD-linked_Oxidoreductase"/>
</dbReference>
<evidence type="ECO:0000259" key="6">
    <source>
        <dbReference type="PROSITE" id="PS51387"/>
    </source>
</evidence>
<proteinExistence type="inferred from homology"/>
<reference evidence="7 8" key="1">
    <citation type="submission" date="2024-01" db="EMBL/GenBank/DDBJ databases">
        <title>Complete genome of Cladobotryum mycophilum ATHUM6906.</title>
        <authorList>
            <person name="Christinaki A.C."/>
            <person name="Myridakis A.I."/>
            <person name="Kouvelis V.N."/>
        </authorList>
    </citation>
    <scope>NUCLEOTIDE SEQUENCE [LARGE SCALE GENOMIC DNA]</scope>
    <source>
        <strain evidence="7 8">ATHUM6906</strain>
    </source>
</reference>
<dbReference type="InterPro" id="IPR016166">
    <property type="entry name" value="FAD-bd_PCMH"/>
</dbReference>
<dbReference type="InterPro" id="IPR036318">
    <property type="entry name" value="FAD-bd_PCMH-like_sf"/>
</dbReference>
<sequence length="789" mass="86671">MSQQPVRIIGAGIGGSTLGRCLLNYGIPVVLYEKMPSTPRHSYGVTLHASSYRPLLGILSMDEWTFRRHVAVDGSLGGSGNIEPKSIIYPGKIRSSTSFRAHRGRLEKLLREGLDVQWEHSLENVEETPSGMSLSPDTLFHILPYVAFNGKRRVKRSLFDSTYAPAFKGSNILEMKRDNVVLNVSFNEQQEDIVSMSWIFSRPVRGSSDPLHKPNRPISGATDIPEEFFQEIETLNKLYQPFTEIFDVEKLRMDRMLHWLMRTVLVKHQELRALADKGVFLMGDSVHSEPILGGEGANNAIIEGIELAKCISTSGPGGIPSCGVPFVAKNSTDWTQETTPYNLRLVFNPSAVVIPRSIQQIQAAVSCGIQNGVRVSAKSGGHSYGSFGYGGEDGHLVIELDRMNAVTLHENNTATIQSGARLGHAATELFKQGHRAIAHGACPGVGIGGHVLHGGYGRSARTHGLALDWVIGATVILADGSIVHCSATENEDLFWALRGAGSSFGIVAEFEFKTFEAPDHITPFTIKLSWNETQAAEGLKALQDFAMVAPKELNMALIMGATSRVVNGMYYGDRSGLDQAIQPLLDRLDAKLSKANTVGWIEGLEYFANGEKLDQSYPYNVHVTAYATSFMTHTLNESQIKSLASSVFTNINDPSAHHSWFFLLELHGNNSAVAAIDSSATAFVHRDKPLLFQLSDEVPGNKYPAEGFATLTRFRESVTDSIADGDWGMYVNQLDTQIDAETAQKLYWGGNLPRLRKLKAKFDPGDVFWNPQGIRGQNRRRAAKSALRI</sequence>
<keyword evidence="3" id="KW-0285">Flavoprotein</keyword>
<dbReference type="InterPro" id="IPR036188">
    <property type="entry name" value="FAD/NAD-bd_sf"/>
</dbReference>
<dbReference type="PANTHER" id="PTHR42973">
    <property type="entry name" value="BINDING OXIDOREDUCTASE, PUTATIVE (AFU_ORTHOLOGUE AFUA_1G17690)-RELATED"/>
    <property type="match status" value="1"/>
</dbReference>
<dbReference type="InterPro" id="IPR006094">
    <property type="entry name" value="Oxid_FAD_bind_N"/>
</dbReference>
<evidence type="ECO:0000313" key="8">
    <source>
        <dbReference type="Proteomes" id="UP001338125"/>
    </source>
</evidence>
<dbReference type="Pfam" id="PF08031">
    <property type="entry name" value="BBE"/>
    <property type="match status" value="1"/>
</dbReference>
<gene>
    <name evidence="7" type="ORF">PT974_10712</name>
</gene>
<dbReference type="Pfam" id="PF01565">
    <property type="entry name" value="FAD_binding_4"/>
    <property type="match status" value="1"/>
</dbReference>